<evidence type="ECO:0000259" key="3">
    <source>
        <dbReference type="PROSITE" id="PS51352"/>
    </source>
</evidence>
<dbReference type="STRING" id="37360.A0A0G4IS52"/>
<dbReference type="GO" id="GO:0033554">
    <property type="term" value="P:cellular response to stress"/>
    <property type="evidence" value="ECO:0007669"/>
    <property type="project" value="TreeGrafter"/>
</dbReference>
<dbReference type="InterPro" id="IPR050217">
    <property type="entry name" value="Peroxiredoxin"/>
</dbReference>
<dbReference type="GO" id="GO:0005829">
    <property type="term" value="C:cytosol"/>
    <property type="evidence" value="ECO:0007669"/>
    <property type="project" value="TreeGrafter"/>
</dbReference>
<dbReference type="OMA" id="WCILISH"/>
<dbReference type="EMBL" id="OVEO01000005">
    <property type="protein sequence ID" value="SPQ96176.1"/>
    <property type="molecule type" value="Genomic_DNA"/>
</dbReference>
<dbReference type="GO" id="GO:0042744">
    <property type="term" value="P:hydrogen peroxide catabolic process"/>
    <property type="evidence" value="ECO:0007669"/>
    <property type="project" value="TreeGrafter"/>
</dbReference>
<evidence type="ECO:0000313" key="5">
    <source>
        <dbReference type="EMBL" id="SPQ96176.1"/>
    </source>
</evidence>
<proteinExistence type="predicted"/>
<evidence type="ECO:0000313" key="7">
    <source>
        <dbReference type="Proteomes" id="UP000290189"/>
    </source>
</evidence>
<dbReference type="GO" id="GO:0006979">
    <property type="term" value="P:response to oxidative stress"/>
    <property type="evidence" value="ECO:0007669"/>
    <property type="project" value="TreeGrafter"/>
</dbReference>
<dbReference type="InterPro" id="IPR036249">
    <property type="entry name" value="Thioredoxin-like_sf"/>
</dbReference>
<dbReference type="InterPro" id="IPR000866">
    <property type="entry name" value="AhpC/TSA"/>
</dbReference>
<dbReference type="Proteomes" id="UP000290189">
    <property type="component" value="Unassembled WGS sequence"/>
</dbReference>
<keyword evidence="1" id="KW-0560">Oxidoreductase</keyword>
<dbReference type="Pfam" id="PF00578">
    <property type="entry name" value="AhpC-TSA"/>
    <property type="match status" value="1"/>
</dbReference>
<evidence type="ECO:0000313" key="6">
    <source>
        <dbReference type="Proteomes" id="UP000039324"/>
    </source>
</evidence>
<dbReference type="SUPFAM" id="SSF52833">
    <property type="entry name" value="Thioredoxin-like"/>
    <property type="match status" value="1"/>
</dbReference>
<dbReference type="AlphaFoldDB" id="A0A0G4IS52"/>
<dbReference type="OrthoDB" id="2996783at2759"/>
<dbReference type="PANTHER" id="PTHR10681">
    <property type="entry name" value="THIOREDOXIN PEROXIDASE"/>
    <property type="match status" value="1"/>
</dbReference>
<dbReference type="Gene3D" id="3.40.30.10">
    <property type="entry name" value="Glutaredoxin"/>
    <property type="match status" value="1"/>
</dbReference>
<feature type="region of interest" description="Disordered" evidence="2">
    <location>
        <begin position="1"/>
        <end position="36"/>
    </location>
</feature>
<dbReference type="Proteomes" id="UP000039324">
    <property type="component" value="Unassembled WGS sequence"/>
</dbReference>
<dbReference type="PANTHER" id="PTHR10681:SF164">
    <property type="entry name" value="THIOREDOXIN PEROXIDASE 1"/>
    <property type="match status" value="1"/>
</dbReference>
<dbReference type="EMBL" id="CDSF01000082">
    <property type="protein sequence ID" value="CEO97999.1"/>
    <property type="molecule type" value="Genomic_DNA"/>
</dbReference>
<evidence type="ECO:0000256" key="1">
    <source>
        <dbReference type="ARBA" id="ARBA00023002"/>
    </source>
</evidence>
<dbReference type="GO" id="GO:0008379">
    <property type="term" value="F:thioredoxin peroxidase activity"/>
    <property type="evidence" value="ECO:0007669"/>
    <property type="project" value="TreeGrafter"/>
</dbReference>
<dbReference type="PROSITE" id="PS51352">
    <property type="entry name" value="THIOREDOXIN_2"/>
    <property type="match status" value="1"/>
</dbReference>
<reference evidence="5 7" key="2">
    <citation type="submission" date="2018-03" db="EMBL/GenBank/DDBJ databases">
        <authorList>
            <person name="Fogelqvist J."/>
        </authorList>
    </citation>
    <scope>NUCLEOTIDE SEQUENCE [LARGE SCALE GENOMIC DNA]</scope>
</reference>
<keyword evidence="6" id="KW-1185">Reference proteome</keyword>
<reference evidence="4 6" key="1">
    <citation type="submission" date="2015-02" db="EMBL/GenBank/DDBJ databases">
        <authorList>
            <person name="Chooi Y.-H."/>
        </authorList>
    </citation>
    <scope>NUCLEOTIDE SEQUENCE [LARGE SCALE GENOMIC DNA]</scope>
    <source>
        <strain evidence="4">E3</strain>
    </source>
</reference>
<accession>A0A0G4IS52</accession>
<sequence length="253" mass="27701">MGSCASKKATAPADPPKSPVVPGARPPSKATASDGPAAIHVTPVRQSTSLPPVAPMSMEVLAAQTRVYIGDVAPDFTAQSTIGPLRLYDYIDGKWCILISHPQDFSPVSSSELRRLAQIQGEFDSRQCRIISISCDRLEDHQQWKSDIERLGDLKVKFPIVSDPDRSIAVQYGSEFQRVDIGDGTLTDIACQVLDSVETDDRLMPLTVGSVFFINPMRIVKAMIVYPATTGRNFTEIIRVLGHDRTKGFRDEG</sequence>
<geneLocation type="mitochondrion" evidence="5"/>
<protein>
    <recommendedName>
        <fullName evidence="3">Thioredoxin domain-containing protein</fullName>
    </recommendedName>
</protein>
<keyword evidence="5" id="KW-0496">Mitochondrion</keyword>
<evidence type="ECO:0000256" key="2">
    <source>
        <dbReference type="SAM" id="MobiDB-lite"/>
    </source>
</evidence>
<gene>
    <name evidence="4" type="ORF">PBRA_006113</name>
    <name evidence="5" type="ORF">PLBR_LOCUS3391</name>
</gene>
<organism evidence="4 6">
    <name type="scientific">Plasmodiophora brassicae</name>
    <name type="common">Clubroot disease agent</name>
    <dbReference type="NCBI Taxonomy" id="37360"/>
    <lineage>
        <taxon>Eukaryota</taxon>
        <taxon>Sar</taxon>
        <taxon>Rhizaria</taxon>
        <taxon>Endomyxa</taxon>
        <taxon>Phytomyxea</taxon>
        <taxon>Plasmodiophorida</taxon>
        <taxon>Plasmodiophoridae</taxon>
        <taxon>Plasmodiophora</taxon>
    </lineage>
</organism>
<evidence type="ECO:0000313" key="4">
    <source>
        <dbReference type="EMBL" id="CEO97999.1"/>
    </source>
</evidence>
<dbReference type="InterPro" id="IPR013766">
    <property type="entry name" value="Thioredoxin_domain"/>
</dbReference>
<feature type="domain" description="Thioredoxin" evidence="3">
    <location>
        <begin position="67"/>
        <end position="199"/>
    </location>
</feature>
<dbReference type="GO" id="GO:0045454">
    <property type="term" value="P:cell redox homeostasis"/>
    <property type="evidence" value="ECO:0007669"/>
    <property type="project" value="TreeGrafter"/>
</dbReference>
<name>A0A0G4IS52_PLABS</name>